<dbReference type="Proteomes" id="UP000025238">
    <property type="component" value="Chromosome"/>
</dbReference>
<keyword evidence="2" id="KW-0560">Oxidoreductase</keyword>
<dbReference type="InterPro" id="IPR002347">
    <property type="entry name" value="SDR_fam"/>
</dbReference>
<gene>
    <name evidence="5" type="ORF">UIB01_00490</name>
</gene>
<dbReference type="OrthoDB" id="9810734at2"/>
<dbReference type="InterPro" id="IPR020904">
    <property type="entry name" value="Sc_DH/Rdtase_CS"/>
</dbReference>
<accession>A0A023WLK3</accession>
<dbReference type="AlphaFoldDB" id="A0A023WLK3"/>
<dbReference type="InterPro" id="IPR057326">
    <property type="entry name" value="KR_dom"/>
</dbReference>
<dbReference type="KEGG" id="pstu:UIB01_00490"/>
<evidence type="ECO:0000313" key="6">
    <source>
        <dbReference type="Proteomes" id="UP000025238"/>
    </source>
</evidence>
<dbReference type="GO" id="GO:0016616">
    <property type="term" value="F:oxidoreductase activity, acting on the CH-OH group of donors, NAD or NADP as acceptor"/>
    <property type="evidence" value="ECO:0007669"/>
    <property type="project" value="UniProtKB-ARBA"/>
</dbReference>
<dbReference type="CDD" id="cd05346">
    <property type="entry name" value="SDR_c5"/>
    <property type="match status" value="1"/>
</dbReference>
<dbReference type="InterPro" id="IPR036291">
    <property type="entry name" value="NAD(P)-bd_dom_sf"/>
</dbReference>
<dbReference type="Pfam" id="PF00106">
    <property type="entry name" value="adh_short"/>
    <property type="match status" value="1"/>
</dbReference>
<proteinExistence type="inferred from homology"/>
<dbReference type="SMART" id="SM00822">
    <property type="entry name" value="PKS_KR"/>
    <property type="match status" value="1"/>
</dbReference>
<comment type="similarity">
    <text evidence="1 3">Belongs to the short-chain dehydrogenases/reductases (SDR) family.</text>
</comment>
<dbReference type="FunFam" id="3.40.50.720:FF:000047">
    <property type="entry name" value="NADP-dependent L-serine/L-allo-threonine dehydrogenase"/>
    <property type="match status" value="1"/>
</dbReference>
<dbReference type="SUPFAM" id="SSF51735">
    <property type="entry name" value="NAD(P)-binding Rossmann-fold domains"/>
    <property type="match status" value="1"/>
</dbReference>
<evidence type="ECO:0000256" key="3">
    <source>
        <dbReference type="RuleBase" id="RU000363"/>
    </source>
</evidence>
<evidence type="ECO:0000259" key="4">
    <source>
        <dbReference type="SMART" id="SM00822"/>
    </source>
</evidence>
<dbReference type="EMBL" id="CP007509">
    <property type="protein sequence ID" value="AHY41008.1"/>
    <property type="molecule type" value="Genomic_DNA"/>
</dbReference>
<name>A0A023WLK3_STUST</name>
<feature type="domain" description="Ketoreductase" evidence="4">
    <location>
        <begin position="4"/>
        <end position="188"/>
    </location>
</feature>
<sequence>MKQKIVFITGATSGFGRATARRFAEAGWALVLTGRRSERLEELQGELSGKVPVHIATLDVRHAGAVKEVVEQLPAEFRQIDCLVNNAGLALAPQPAQQVDLQDWHTMIDTNITGLVNVTHALLPTLIETGKGASIVNIGSVAGHWPYPGGHVYGATKAFVEQFGYNLRCDLLGTGVRVTDIAPGMAETEFTLVRTKGDQDASDRLYRGTTPLTAEDIAEQIFYVATLPDHININRLEVMPTRQAWSPFNIDRDK</sequence>
<organism evidence="5 6">
    <name type="scientific">Stutzerimonas stutzeri</name>
    <name type="common">Pseudomonas stutzeri</name>
    <dbReference type="NCBI Taxonomy" id="316"/>
    <lineage>
        <taxon>Bacteria</taxon>
        <taxon>Pseudomonadati</taxon>
        <taxon>Pseudomonadota</taxon>
        <taxon>Gammaproteobacteria</taxon>
        <taxon>Pseudomonadales</taxon>
        <taxon>Pseudomonadaceae</taxon>
        <taxon>Stutzerimonas</taxon>
    </lineage>
</organism>
<dbReference type="PRINTS" id="PR00080">
    <property type="entry name" value="SDRFAMILY"/>
</dbReference>
<dbReference type="Gene3D" id="3.40.50.720">
    <property type="entry name" value="NAD(P)-binding Rossmann-like Domain"/>
    <property type="match status" value="1"/>
</dbReference>
<dbReference type="PANTHER" id="PTHR42901:SF1">
    <property type="entry name" value="ALCOHOL DEHYDROGENASE"/>
    <property type="match status" value="1"/>
</dbReference>
<dbReference type="PANTHER" id="PTHR42901">
    <property type="entry name" value="ALCOHOL DEHYDROGENASE"/>
    <property type="match status" value="1"/>
</dbReference>
<dbReference type="PROSITE" id="PS00061">
    <property type="entry name" value="ADH_SHORT"/>
    <property type="match status" value="1"/>
</dbReference>
<protein>
    <submittedName>
        <fullName evidence="5">Malonic semialdehyde reductase</fullName>
    </submittedName>
</protein>
<evidence type="ECO:0000313" key="5">
    <source>
        <dbReference type="EMBL" id="AHY41008.1"/>
    </source>
</evidence>
<dbReference type="PRINTS" id="PR00081">
    <property type="entry name" value="GDHRDH"/>
</dbReference>
<evidence type="ECO:0000256" key="2">
    <source>
        <dbReference type="ARBA" id="ARBA00023002"/>
    </source>
</evidence>
<evidence type="ECO:0000256" key="1">
    <source>
        <dbReference type="ARBA" id="ARBA00006484"/>
    </source>
</evidence>
<reference evidence="5 6" key="1">
    <citation type="submission" date="2014-03" db="EMBL/GenBank/DDBJ databases">
        <title>Complete genome sequence of Pseudomonas stutzeri 19SMN4.</title>
        <authorList>
            <person name="Brunet-Galmes I."/>
            <person name="Nogales B."/>
            <person name="Busquets A."/>
            <person name="Pena A."/>
            <person name="Gomila M."/>
            <person name="Garcia-Valdes E."/>
            <person name="Lalucat J."/>
            <person name="Bennasar A."/>
            <person name="Bosch R."/>
        </authorList>
    </citation>
    <scope>NUCLEOTIDE SEQUENCE [LARGE SCALE GENOMIC DNA]</scope>
    <source>
        <strain evidence="5 6">19SMN4</strain>
    </source>
</reference>
<dbReference type="PATRIC" id="fig|316.97.peg.99"/>